<dbReference type="HOGENOM" id="CLU_001715_1_2_9"/>
<dbReference type="Gene3D" id="3.40.50.300">
    <property type="entry name" value="P-loop containing nucleotide triphosphate hydrolases"/>
    <property type="match status" value="1"/>
</dbReference>
<comment type="similarity">
    <text evidence="2 11">Belongs to the guanylate kinase family.</text>
</comment>
<evidence type="ECO:0000256" key="2">
    <source>
        <dbReference type="ARBA" id="ARBA00005790"/>
    </source>
</evidence>
<dbReference type="InterPro" id="IPR017665">
    <property type="entry name" value="Guanylate_kinase"/>
</dbReference>
<dbReference type="BioCyc" id="RCHA213810:RUM_RS04035-MONOMER"/>
<accession>D4LBM2</accession>
<evidence type="ECO:0000256" key="5">
    <source>
        <dbReference type="ARBA" id="ARBA00022679"/>
    </source>
</evidence>
<dbReference type="PROSITE" id="PS00856">
    <property type="entry name" value="GUANYLATE_KINASE_1"/>
    <property type="match status" value="1"/>
</dbReference>
<dbReference type="KEGG" id="rch:RUM_08350"/>
<evidence type="ECO:0000256" key="6">
    <source>
        <dbReference type="ARBA" id="ARBA00022741"/>
    </source>
</evidence>
<keyword evidence="5 11" id="KW-0808">Transferase</keyword>
<dbReference type="SUPFAM" id="SSF52540">
    <property type="entry name" value="P-loop containing nucleoside triphosphate hydrolases"/>
    <property type="match status" value="1"/>
</dbReference>
<evidence type="ECO:0000256" key="3">
    <source>
        <dbReference type="ARBA" id="ARBA00012961"/>
    </source>
</evidence>
<evidence type="ECO:0000256" key="10">
    <source>
        <dbReference type="ARBA" id="ARBA00048594"/>
    </source>
</evidence>
<dbReference type="HAMAP" id="MF_00328">
    <property type="entry name" value="Guanylate_kinase"/>
    <property type="match status" value="1"/>
</dbReference>
<reference evidence="13 14" key="1">
    <citation type="submission" date="2010-03" db="EMBL/GenBank/DDBJ databases">
        <title>The genome sequence of Ruminococcus sp. 18P13.</title>
        <authorList>
            <consortium name="metaHIT consortium -- http://www.metahit.eu/"/>
            <person name="Pajon A."/>
            <person name="Turner K."/>
            <person name="Parkhill J."/>
            <person name="Bernalier A."/>
        </authorList>
    </citation>
    <scope>NUCLEOTIDE SEQUENCE [LARGE SCALE GENOMIC DNA]</scope>
    <source>
        <strain evidence="14">DSM 18848 / JCM 17042 / 18P13</strain>
    </source>
</reference>
<dbReference type="EMBL" id="FP929052">
    <property type="protein sequence ID" value="CBL17017.1"/>
    <property type="molecule type" value="Genomic_DNA"/>
</dbReference>
<evidence type="ECO:0000259" key="12">
    <source>
        <dbReference type="PROSITE" id="PS50052"/>
    </source>
</evidence>
<dbReference type="GO" id="GO:0005829">
    <property type="term" value="C:cytosol"/>
    <property type="evidence" value="ECO:0007669"/>
    <property type="project" value="TreeGrafter"/>
</dbReference>
<dbReference type="OrthoDB" id="9808150at2"/>
<dbReference type="SMART" id="SM00072">
    <property type="entry name" value="GuKc"/>
    <property type="match status" value="1"/>
</dbReference>
<keyword evidence="6 11" id="KW-0547">Nucleotide-binding</keyword>
<dbReference type="NCBIfam" id="TIGR03263">
    <property type="entry name" value="guanyl_kin"/>
    <property type="match status" value="1"/>
</dbReference>
<dbReference type="AlphaFoldDB" id="D4LBM2"/>
<evidence type="ECO:0000256" key="1">
    <source>
        <dbReference type="ARBA" id="ARBA00003531"/>
    </source>
</evidence>
<evidence type="ECO:0000256" key="7">
    <source>
        <dbReference type="ARBA" id="ARBA00022777"/>
    </source>
</evidence>
<evidence type="ECO:0000256" key="4">
    <source>
        <dbReference type="ARBA" id="ARBA00016296"/>
    </source>
</evidence>
<dbReference type="PROSITE" id="PS50052">
    <property type="entry name" value="GUANYLATE_KINASE_2"/>
    <property type="match status" value="1"/>
</dbReference>
<keyword evidence="7 11" id="KW-0418">Kinase</keyword>
<dbReference type="PATRIC" id="fig|213810.4.peg.749"/>
<keyword evidence="14" id="KW-1185">Reference proteome</keyword>
<name>D4LBM2_RUMC1</name>
<dbReference type="InterPro" id="IPR020590">
    <property type="entry name" value="Guanylate_kinase_CS"/>
</dbReference>
<organism evidence="13 14">
    <name type="scientific">Ruminococcus champanellensis (strain DSM 18848 / JCM 17042 / KCTC 15320 / 18P13)</name>
    <dbReference type="NCBI Taxonomy" id="213810"/>
    <lineage>
        <taxon>Bacteria</taxon>
        <taxon>Bacillati</taxon>
        <taxon>Bacillota</taxon>
        <taxon>Clostridia</taxon>
        <taxon>Eubacteriales</taxon>
        <taxon>Oscillospiraceae</taxon>
        <taxon>Ruminococcus</taxon>
    </lineage>
</organism>
<evidence type="ECO:0000313" key="14">
    <source>
        <dbReference type="Proteomes" id="UP000007054"/>
    </source>
</evidence>
<proteinExistence type="inferred from homology"/>
<dbReference type="CDD" id="cd00071">
    <property type="entry name" value="GMPK"/>
    <property type="match status" value="1"/>
</dbReference>
<dbReference type="GO" id="GO:0005524">
    <property type="term" value="F:ATP binding"/>
    <property type="evidence" value="ECO:0007669"/>
    <property type="project" value="UniProtKB-UniRule"/>
</dbReference>
<dbReference type="EC" id="2.7.4.8" evidence="3 11"/>
<keyword evidence="8 11" id="KW-0067">ATP-binding</keyword>
<dbReference type="PANTHER" id="PTHR23117:SF13">
    <property type="entry name" value="GUANYLATE KINASE"/>
    <property type="match status" value="1"/>
</dbReference>
<dbReference type="PANTHER" id="PTHR23117">
    <property type="entry name" value="GUANYLATE KINASE-RELATED"/>
    <property type="match status" value="1"/>
</dbReference>
<evidence type="ECO:0000256" key="9">
    <source>
        <dbReference type="ARBA" id="ARBA00030128"/>
    </source>
</evidence>
<dbReference type="GeneID" id="83155615"/>
<dbReference type="GO" id="GO:0004385">
    <property type="term" value="F:GMP kinase activity"/>
    <property type="evidence" value="ECO:0007669"/>
    <property type="project" value="UniProtKB-UniRule"/>
</dbReference>
<sequence length="201" mass="22673">MKNKGLLLVVSAPSGCGKGTILGEILKDDSFYYSISATTRAPREGEQDGVNYHFITKEEFEQRIAQGGMLEYAQYCGNYYGTPKKEVEQMRDAGRDVILEIEVEGAMKVRALCPDAVFLFIAPPSVEELRRRLNKRGTEAAEVIEERVSQAARELSYADRYDYIIVNGELEKAIQDFRTVVRAEKLRTKNGNKIDEVLNHA</sequence>
<evidence type="ECO:0000256" key="11">
    <source>
        <dbReference type="HAMAP-Rule" id="MF_00328"/>
    </source>
</evidence>
<dbReference type="Pfam" id="PF00625">
    <property type="entry name" value="Guanylate_kin"/>
    <property type="match status" value="1"/>
</dbReference>
<evidence type="ECO:0000313" key="13">
    <source>
        <dbReference type="EMBL" id="CBL17017.1"/>
    </source>
</evidence>
<feature type="binding site" evidence="11">
    <location>
        <begin position="12"/>
        <end position="19"/>
    </location>
    <ligand>
        <name>ATP</name>
        <dbReference type="ChEBI" id="CHEBI:30616"/>
    </ligand>
</feature>
<dbReference type="RefSeq" id="WP_015557924.1">
    <property type="nucleotide sequence ID" value="NC_021039.1"/>
</dbReference>
<keyword evidence="11" id="KW-0963">Cytoplasm</keyword>
<dbReference type="InterPro" id="IPR008145">
    <property type="entry name" value="GK/Ca_channel_bsu"/>
</dbReference>
<comment type="function">
    <text evidence="1 11">Essential for recycling GMP and indirectly, cGMP.</text>
</comment>
<feature type="domain" description="Guanylate kinase-like" evidence="12">
    <location>
        <begin position="5"/>
        <end position="182"/>
    </location>
</feature>
<protein>
    <recommendedName>
        <fullName evidence="4 11">Guanylate kinase</fullName>
        <ecNumber evidence="3 11">2.7.4.8</ecNumber>
    </recommendedName>
    <alternativeName>
        <fullName evidence="9 11">GMP kinase</fullName>
    </alternativeName>
</protein>
<comment type="subcellular location">
    <subcellularLocation>
        <location evidence="11">Cytoplasm</location>
    </subcellularLocation>
</comment>
<dbReference type="STRING" id="213810.RUM_08350"/>
<dbReference type="InterPro" id="IPR008144">
    <property type="entry name" value="Guanylate_kin-like_dom"/>
</dbReference>
<dbReference type="FunFam" id="3.30.63.10:FF:000002">
    <property type="entry name" value="Guanylate kinase 1"/>
    <property type="match status" value="1"/>
</dbReference>
<dbReference type="Gene3D" id="3.30.63.10">
    <property type="entry name" value="Guanylate Kinase phosphate binding domain"/>
    <property type="match status" value="1"/>
</dbReference>
<comment type="catalytic activity">
    <reaction evidence="10 11">
        <text>GMP + ATP = GDP + ADP</text>
        <dbReference type="Rhea" id="RHEA:20780"/>
        <dbReference type="ChEBI" id="CHEBI:30616"/>
        <dbReference type="ChEBI" id="CHEBI:58115"/>
        <dbReference type="ChEBI" id="CHEBI:58189"/>
        <dbReference type="ChEBI" id="CHEBI:456216"/>
        <dbReference type="EC" id="2.7.4.8"/>
    </reaction>
</comment>
<evidence type="ECO:0000256" key="8">
    <source>
        <dbReference type="ARBA" id="ARBA00022840"/>
    </source>
</evidence>
<dbReference type="Proteomes" id="UP000007054">
    <property type="component" value="Chromosome"/>
</dbReference>
<dbReference type="InterPro" id="IPR027417">
    <property type="entry name" value="P-loop_NTPase"/>
</dbReference>
<gene>
    <name evidence="11" type="primary">gmk</name>
    <name evidence="13" type="ordered locus">RUM_08350</name>
</gene>